<dbReference type="EMBL" id="CAXIPU020000424">
    <property type="protein sequence ID" value="CAL1671771.1"/>
    <property type="molecule type" value="Genomic_DNA"/>
</dbReference>
<dbReference type="AlphaFoldDB" id="A0AAV2MXX7"/>
<evidence type="ECO:0000313" key="1">
    <source>
        <dbReference type="EMBL" id="CAL1671771.1"/>
    </source>
</evidence>
<gene>
    <name evidence="1" type="ORF">LPLAT_LOCUS5195</name>
</gene>
<comment type="caution">
    <text evidence="1">The sequence shown here is derived from an EMBL/GenBank/DDBJ whole genome shotgun (WGS) entry which is preliminary data.</text>
</comment>
<reference evidence="1" key="1">
    <citation type="submission" date="2024-04" db="EMBL/GenBank/DDBJ databases">
        <authorList>
            <consortium name="Molecular Ecology Group"/>
        </authorList>
    </citation>
    <scope>NUCLEOTIDE SEQUENCE</scope>
</reference>
<evidence type="ECO:0000313" key="2">
    <source>
        <dbReference type="Proteomes" id="UP001497644"/>
    </source>
</evidence>
<name>A0AAV2MXX7_9HYME</name>
<dbReference type="Proteomes" id="UP001497644">
    <property type="component" value="Unassembled WGS sequence"/>
</dbReference>
<accession>A0AAV2MXX7</accession>
<proteinExistence type="predicted"/>
<protein>
    <submittedName>
        <fullName evidence="1">Uncharacterized protein</fullName>
    </submittedName>
</protein>
<sequence>MSLDFKAKVQRLKGAVNWTRWKREVTLLLRHNDVLDIVTGQMTAPEEPAEAAAEREQYVASLRAHQKKDDLA</sequence>
<keyword evidence="2" id="KW-1185">Reference proteome</keyword>
<organism evidence="1 2">
    <name type="scientific">Lasius platythorax</name>
    <dbReference type="NCBI Taxonomy" id="488582"/>
    <lineage>
        <taxon>Eukaryota</taxon>
        <taxon>Metazoa</taxon>
        <taxon>Ecdysozoa</taxon>
        <taxon>Arthropoda</taxon>
        <taxon>Hexapoda</taxon>
        <taxon>Insecta</taxon>
        <taxon>Pterygota</taxon>
        <taxon>Neoptera</taxon>
        <taxon>Endopterygota</taxon>
        <taxon>Hymenoptera</taxon>
        <taxon>Apocrita</taxon>
        <taxon>Aculeata</taxon>
        <taxon>Formicoidea</taxon>
        <taxon>Formicidae</taxon>
        <taxon>Formicinae</taxon>
        <taxon>Lasius</taxon>
        <taxon>Lasius</taxon>
    </lineage>
</organism>